<accession>A0ABQ2QCJ7</accession>
<dbReference type="RefSeq" id="WP_188923340.1">
    <property type="nucleotide sequence ID" value="NZ_BMQV01000100.1"/>
</dbReference>
<keyword evidence="3" id="KW-1185">Reference proteome</keyword>
<evidence type="ECO:0000256" key="1">
    <source>
        <dbReference type="SAM" id="MobiDB-lite"/>
    </source>
</evidence>
<evidence type="ECO:0000313" key="2">
    <source>
        <dbReference type="EMBL" id="GGP71830.1"/>
    </source>
</evidence>
<name>A0ABQ2QCJ7_9GAMM</name>
<comment type="caution">
    <text evidence="2">The sequence shown here is derived from an EMBL/GenBank/DDBJ whole genome shotgun (WGS) entry which is preliminary data.</text>
</comment>
<evidence type="ECO:0000313" key="3">
    <source>
        <dbReference type="Proteomes" id="UP000654367"/>
    </source>
</evidence>
<gene>
    <name evidence="2" type="ORF">GCM10009409_39620</name>
</gene>
<proteinExistence type="predicted"/>
<dbReference type="EMBL" id="BMQV01000100">
    <property type="protein sequence ID" value="GGP71830.1"/>
    <property type="molecule type" value="Genomic_DNA"/>
</dbReference>
<feature type="region of interest" description="Disordered" evidence="1">
    <location>
        <begin position="86"/>
        <end position="109"/>
    </location>
</feature>
<sequence length="109" mass="12734">MSSPEVAQYQASKAEQLYLKEETIRIIPREELPKEAALDEDEDWYIDKSDFHFANEEEKAAEKNYYELTGLEFWYGSFMCDTYGLADEEPEDTSSEPLNDSWAWANSEL</sequence>
<organism evidence="2 3">
    <name type="scientific">Shewanella saliphila</name>
    <dbReference type="NCBI Taxonomy" id="2282698"/>
    <lineage>
        <taxon>Bacteria</taxon>
        <taxon>Pseudomonadati</taxon>
        <taxon>Pseudomonadota</taxon>
        <taxon>Gammaproteobacteria</taxon>
        <taxon>Alteromonadales</taxon>
        <taxon>Shewanellaceae</taxon>
        <taxon>Shewanella</taxon>
    </lineage>
</organism>
<reference evidence="3" key="1">
    <citation type="journal article" date="2019" name="Int. J. Syst. Evol. Microbiol.">
        <title>The Global Catalogue of Microorganisms (GCM) 10K type strain sequencing project: providing services to taxonomists for standard genome sequencing and annotation.</title>
        <authorList>
            <consortium name="The Broad Institute Genomics Platform"/>
            <consortium name="The Broad Institute Genome Sequencing Center for Infectious Disease"/>
            <person name="Wu L."/>
            <person name="Ma J."/>
        </authorList>
    </citation>
    <scope>NUCLEOTIDE SEQUENCE [LARGE SCALE GENOMIC DNA]</scope>
    <source>
        <strain evidence="3">JCM 32304</strain>
    </source>
</reference>
<dbReference type="Proteomes" id="UP000654367">
    <property type="component" value="Unassembled WGS sequence"/>
</dbReference>
<protein>
    <submittedName>
        <fullName evidence="2">Uncharacterized protein</fullName>
    </submittedName>
</protein>